<comment type="caution">
    <text evidence="3">The sequence shown here is derived from an EMBL/GenBank/DDBJ whole genome shotgun (WGS) entry which is preliminary data.</text>
</comment>
<dbReference type="InterPro" id="IPR016181">
    <property type="entry name" value="Acyl_CoA_acyltransferase"/>
</dbReference>
<feature type="domain" description="N-acetyltransferase" evidence="2">
    <location>
        <begin position="25"/>
        <end position="207"/>
    </location>
</feature>
<feature type="region of interest" description="Disordered" evidence="1">
    <location>
        <begin position="220"/>
        <end position="243"/>
    </location>
</feature>
<accession>A0ABV4WS28</accession>
<proteinExistence type="predicted"/>
<dbReference type="Pfam" id="PF00583">
    <property type="entry name" value="Acetyltransf_1"/>
    <property type="match status" value="1"/>
</dbReference>
<dbReference type="EMBL" id="JBHFNT010000227">
    <property type="protein sequence ID" value="MFB2837891.1"/>
    <property type="molecule type" value="Genomic_DNA"/>
</dbReference>
<dbReference type="Gene3D" id="3.40.630.30">
    <property type="match status" value="1"/>
</dbReference>
<feature type="compositionally biased region" description="Basic and acidic residues" evidence="1">
    <location>
        <begin position="221"/>
        <end position="243"/>
    </location>
</feature>
<dbReference type="PANTHER" id="PTHR47489">
    <property type="entry name" value="ACYL-COA N-ACYLTRANSFERASES (NAT) SUPERFAMILY PROTEIN"/>
    <property type="match status" value="1"/>
</dbReference>
<dbReference type="CDD" id="cd04301">
    <property type="entry name" value="NAT_SF"/>
    <property type="match status" value="1"/>
</dbReference>
<dbReference type="PROSITE" id="PS51186">
    <property type="entry name" value="GNAT"/>
    <property type="match status" value="1"/>
</dbReference>
<evidence type="ECO:0000259" key="2">
    <source>
        <dbReference type="PROSITE" id="PS51186"/>
    </source>
</evidence>
<organism evidence="3 4">
    <name type="scientific">Floridaenema evergladense BLCC-F167</name>
    <dbReference type="NCBI Taxonomy" id="3153639"/>
    <lineage>
        <taxon>Bacteria</taxon>
        <taxon>Bacillati</taxon>
        <taxon>Cyanobacteriota</taxon>
        <taxon>Cyanophyceae</taxon>
        <taxon>Oscillatoriophycideae</taxon>
        <taxon>Aerosakkonematales</taxon>
        <taxon>Aerosakkonemataceae</taxon>
        <taxon>Floridanema</taxon>
        <taxon>Floridanema evergladense</taxon>
    </lineage>
</organism>
<dbReference type="EC" id="2.3.1.-" evidence="3"/>
<dbReference type="RefSeq" id="WP_413280229.1">
    <property type="nucleotide sequence ID" value="NZ_JBHFNT010000227.1"/>
</dbReference>
<dbReference type="Proteomes" id="UP001576780">
    <property type="component" value="Unassembled WGS sequence"/>
</dbReference>
<dbReference type="SUPFAM" id="SSF55729">
    <property type="entry name" value="Acyl-CoA N-acyltransferases (Nat)"/>
    <property type="match status" value="1"/>
</dbReference>
<reference evidence="3 4" key="1">
    <citation type="submission" date="2024-09" db="EMBL/GenBank/DDBJ databases">
        <title>Floridaenema gen nov. (Aerosakkonemataceae, Aerosakkonematales ord. nov., Cyanobacteria) from benthic tropical and subtropical fresh waters, with the description of four new species.</title>
        <authorList>
            <person name="Moretto J.A."/>
            <person name="Berthold D.E."/>
            <person name="Lefler F.W."/>
            <person name="Huang I.-S."/>
            <person name="Laughinghouse H. IV."/>
        </authorList>
    </citation>
    <scope>NUCLEOTIDE SEQUENCE [LARGE SCALE GENOMIC DNA]</scope>
    <source>
        <strain evidence="3 4">BLCC-F167</strain>
    </source>
</reference>
<sequence length="243" mass="28023">MKLLFWFLKNSQQEPEVILSGSSPFQIRAAKTEDLSYLAEILANSFHSQGGITGWFYPLFRLGIYEDLRHRLQSSSSRYVCLVGVYKDSRCGDNQDRLWVGQEVRGDCVVGTVEMSLRSTNPWQFYNSSGYPYLSNLAVQTEYRRRGVARQLLLNCEQIALNWGYQDLYLHVLENNHKARGLYTQLGYRLHQIDSNWACLLLKKPRQLLLHKRLTGVEGQRNLETRGQGDKGTRRQGDKGTRG</sequence>
<keyword evidence="3" id="KW-0808">Transferase</keyword>
<evidence type="ECO:0000256" key="1">
    <source>
        <dbReference type="SAM" id="MobiDB-lite"/>
    </source>
</evidence>
<dbReference type="InterPro" id="IPR000182">
    <property type="entry name" value="GNAT_dom"/>
</dbReference>
<keyword evidence="4" id="KW-1185">Reference proteome</keyword>
<name>A0ABV4WS28_9CYAN</name>
<gene>
    <name evidence="3" type="ORF">ACE1CA_25605</name>
</gene>
<evidence type="ECO:0000313" key="4">
    <source>
        <dbReference type="Proteomes" id="UP001576780"/>
    </source>
</evidence>
<evidence type="ECO:0000313" key="3">
    <source>
        <dbReference type="EMBL" id="MFB2837891.1"/>
    </source>
</evidence>
<keyword evidence="3" id="KW-0012">Acyltransferase</keyword>
<dbReference type="GO" id="GO:0016746">
    <property type="term" value="F:acyltransferase activity"/>
    <property type="evidence" value="ECO:0007669"/>
    <property type="project" value="UniProtKB-KW"/>
</dbReference>
<dbReference type="PANTHER" id="PTHR47489:SF2">
    <property type="entry name" value="GCN5-RELATED N-ACETYLTRANSFERASE 5, CHLOROPLASTIC"/>
    <property type="match status" value="1"/>
</dbReference>
<protein>
    <submittedName>
        <fullName evidence="3">GNAT family N-acetyltransferase</fullName>
        <ecNumber evidence="3">2.3.1.-</ecNumber>
    </submittedName>
</protein>